<reference evidence="1 2" key="1">
    <citation type="submission" date="2015-05" db="EMBL/GenBank/DDBJ databases">
        <title>Genome sequencing and analysis of members of genus Stenotrophomonas.</title>
        <authorList>
            <person name="Patil P.P."/>
            <person name="Midha S."/>
            <person name="Patil P.B."/>
        </authorList>
    </citation>
    <scope>NUCLEOTIDE SEQUENCE [LARGE SCALE GENOMIC DNA]</scope>
    <source>
        <strain evidence="1 2">DSM 18941</strain>
    </source>
</reference>
<gene>
    <name evidence="1" type="ORF">ABB27_00890</name>
</gene>
<dbReference type="EMBL" id="LDJJ01000004">
    <property type="protein sequence ID" value="KRG72472.1"/>
    <property type="molecule type" value="Genomic_DNA"/>
</dbReference>
<evidence type="ECO:0000313" key="2">
    <source>
        <dbReference type="Proteomes" id="UP000051863"/>
    </source>
</evidence>
<name>A0A0R0D5E9_9GAMM</name>
<organism evidence="1 2">
    <name type="scientific">Stenotrophomonas terrae</name>
    <dbReference type="NCBI Taxonomy" id="405446"/>
    <lineage>
        <taxon>Bacteria</taxon>
        <taxon>Pseudomonadati</taxon>
        <taxon>Pseudomonadota</taxon>
        <taxon>Gammaproteobacteria</taxon>
        <taxon>Lysobacterales</taxon>
        <taxon>Lysobacteraceae</taxon>
        <taxon>Stenotrophomonas</taxon>
    </lineage>
</organism>
<dbReference type="AlphaFoldDB" id="A0A0R0D5E9"/>
<accession>A0A0R0D5E9</accession>
<keyword evidence="2" id="KW-1185">Reference proteome</keyword>
<protein>
    <submittedName>
        <fullName evidence="1">Uncharacterized protein</fullName>
    </submittedName>
</protein>
<proteinExistence type="predicted"/>
<comment type="caution">
    <text evidence="1">The sequence shown here is derived from an EMBL/GenBank/DDBJ whole genome shotgun (WGS) entry which is preliminary data.</text>
</comment>
<dbReference type="Proteomes" id="UP000051863">
    <property type="component" value="Unassembled WGS sequence"/>
</dbReference>
<sequence length="173" mass="18839">MSLADDPFGAQSVEEQHWLDRRGYPNARQWETYSQLPDGLLQVAADSGDSVAKTMLDARGLPSRNATDKLLLSAANGDDFALSLLSARLASLPGEQNLIDAYAVARVSEIRGNTSAAVGREAMFAQSLTPDQRMKGEADAMKLVSTLNALYEKKYGVKYRVDARPFSIENKGI</sequence>
<evidence type="ECO:0000313" key="1">
    <source>
        <dbReference type="EMBL" id="KRG72472.1"/>
    </source>
</evidence>
<dbReference type="PATRIC" id="fig|405446.3.peg.1988"/>